<comment type="caution">
    <text evidence="7">The sequence shown here is derived from an EMBL/GenBank/DDBJ whole genome shotgun (WGS) entry which is preliminary data.</text>
</comment>
<dbReference type="Gene3D" id="3.20.20.70">
    <property type="entry name" value="Aldolase class I"/>
    <property type="match status" value="1"/>
</dbReference>
<dbReference type="SUPFAM" id="SSF51395">
    <property type="entry name" value="FMN-linked oxidoreductases"/>
    <property type="match status" value="1"/>
</dbReference>
<sequence length="390" mass="43130">MTINQPENSVFIQKAQPAPGSATSKKEVPGLFQPLRIRSLTLKNRVVVSPMCMFSSEDGFMNDFHFVHIGQFANYGVGLILVEATAVLPNGRISPVCAGLWKDEHMEQMKRIVDYVHNAGSLIGIQIGHAGRKASTPAPYTTDKAERATISPEQGGWEDIWGPSPIKWNDGWACPHEMTAEEIDTVKQAFVASAIRAEKIGYDVLEIHGAHGYLINQFLSPVSNQRNDQYGGSFENRIRLPIEIVKAVRGVWPKEKPLFFRISSVEWVPEGWSIEDTVELSKQLLQFGVDLLDCSSGGNSVNQKVLIAPGYQVPFAQQVKSQVSSLLTGAVGLITDAHQANNIIESKQADIVLLGRELLHNTSWTLKAAYDLGVDVSWPTQYGYCCKRRI</sequence>
<dbReference type="AlphaFoldDB" id="A0A1Y1ZBE9"/>
<keyword evidence="3" id="KW-0288">FMN</keyword>
<dbReference type="PANTHER" id="PTHR43303">
    <property type="entry name" value="NADPH DEHYDROGENASE C23G7.10C-RELATED"/>
    <property type="match status" value="1"/>
</dbReference>
<gene>
    <name evidence="7" type="ORF">K493DRAFT_310156</name>
</gene>
<keyword evidence="8" id="KW-1185">Reference proteome</keyword>
<dbReference type="EMBL" id="MCFE01000007">
    <property type="protein sequence ID" value="ORY07612.1"/>
    <property type="molecule type" value="Genomic_DNA"/>
</dbReference>
<evidence type="ECO:0000313" key="8">
    <source>
        <dbReference type="Proteomes" id="UP000193498"/>
    </source>
</evidence>
<evidence type="ECO:0000259" key="6">
    <source>
        <dbReference type="Pfam" id="PF00724"/>
    </source>
</evidence>
<evidence type="ECO:0000256" key="1">
    <source>
        <dbReference type="ARBA" id="ARBA00001917"/>
    </source>
</evidence>
<keyword evidence="5" id="KW-0560">Oxidoreductase</keyword>
<organism evidence="7 8">
    <name type="scientific">Basidiobolus meristosporus CBS 931.73</name>
    <dbReference type="NCBI Taxonomy" id="1314790"/>
    <lineage>
        <taxon>Eukaryota</taxon>
        <taxon>Fungi</taxon>
        <taxon>Fungi incertae sedis</taxon>
        <taxon>Zoopagomycota</taxon>
        <taxon>Entomophthoromycotina</taxon>
        <taxon>Basidiobolomycetes</taxon>
        <taxon>Basidiobolales</taxon>
        <taxon>Basidiobolaceae</taxon>
        <taxon>Basidiobolus</taxon>
    </lineage>
</organism>
<name>A0A1Y1ZBE9_9FUNG</name>
<dbReference type="InterPro" id="IPR013785">
    <property type="entry name" value="Aldolase_TIM"/>
</dbReference>
<dbReference type="InterPro" id="IPR001155">
    <property type="entry name" value="OxRdtase_FMN_N"/>
</dbReference>
<evidence type="ECO:0000256" key="4">
    <source>
        <dbReference type="ARBA" id="ARBA00022857"/>
    </source>
</evidence>
<proteinExistence type="predicted"/>
<dbReference type="InParanoid" id="A0A1Y1ZBE9"/>
<dbReference type="GO" id="GO:0003959">
    <property type="term" value="F:NADPH dehydrogenase activity"/>
    <property type="evidence" value="ECO:0007669"/>
    <property type="project" value="InterPro"/>
</dbReference>
<dbReference type="GO" id="GO:0050661">
    <property type="term" value="F:NADP binding"/>
    <property type="evidence" value="ECO:0007669"/>
    <property type="project" value="InterPro"/>
</dbReference>
<accession>A0A1Y1ZBE9</accession>
<feature type="domain" description="NADH:flavin oxidoreductase/NADH oxidase N-terminal" evidence="6">
    <location>
        <begin position="31"/>
        <end position="372"/>
    </location>
</feature>
<evidence type="ECO:0000313" key="7">
    <source>
        <dbReference type="EMBL" id="ORY07612.1"/>
    </source>
</evidence>
<keyword evidence="2" id="KW-0285">Flavoprotein</keyword>
<dbReference type="PANTHER" id="PTHR43303:SF4">
    <property type="entry name" value="NADPH DEHYDROGENASE C23G7.10C-RELATED"/>
    <property type="match status" value="1"/>
</dbReference>
<dbReference type="GO" id="GO:0010181">
    <property type="term" value="F:FMN binding"/>
    <property type="evidence" value="ECO:0007669"/>
    <property type="project" value="InterPro"/>
</dbReference>
<keyword evidence="4" id="KW-0521">NADP</keyword>
<dbReference type="InterPro" id="IPR044152">
    <property type="entry name" value="YqjM-like"/>
</dbReference>
<dbReference type="CDD" id="cd02932">
    <property type="entry name" value="OYE_YqiM_FMN"/>
    <property type="match status" value="1"/>
</dbReference>
<protein>
    <submittedName>
        <fullName evidence="7">Putative NADPH dehydrogenase C23G7.10c</fullName>
    </submittedName>
</protein>
<dbReference type="Pfam" id="PF00724">
    <property type="entry name" value="Oxidored_FMN"/>
    <property type="match status" value="1"/>
</dbReference>
<dbReference type="Proteomes" id="UP000193498">
    <property type="component" value="Unassembled WGS sequence"/>
</dbReference>
<evidence type="ECO:0000256" key="5">
    <source>
        <dbReference type="ARBA" id="ARBA00023002"/>
    </source>
</evidence>
<dbReference type="OrthoDB" id="72788at2759"/>
<evidence type="ECO:0000256" key="2">
    <source>
        <dbReference type="ARBA" id="ARBA00022630"/>
    </source>
</evidence>
<dbReference type="STRING" id="1314790.A0A1Y1ZBE9"/>
<dbReference type="FunCoup" id="A0A1Y1ZBE9">
    <property type="interactions" value="2"/>
</dbReference>
<evidence type="ECO:0000256" key="3">
    <source>
        <dbReference type="ARBA" id="ARBA00022643"/>
    </source>
</evidence>
<comment type="cofactor">
    <cofactor evidence="1">
        <name>FMN</name>
        <dbReference type="ChEBI" id="CHEBI:58210"/>
    </cofactor>
</comment>
<reference evidence="7 8" key="1">
    <citation type="submission" date="2016-07" db="EMBL/GenBank/DDBJ databases">
        <title>Pervasive Adenine N6-methylation of Active Genes in Fungi.</title>
        <authorList>
            <consortium name="DOE Joint Genome Institute"/>
            <person name="Mondo S.J."/>
            <person name="Dannebaum R.O."/>
            <person name="Kuo R.C."/>
            <person name="Labutti K."/>
            <person name="Haridas S."/>
            <person name="Kuo A."/>
            <person name="Salamov A."/>
            <person name="Ahrendt S.R."/>
            <person name="Lipzen A."/>
            <person name="Sullivan W."/>
            <person name="Andreopoulos W.B."/>
            <person name="Clum A."/>
            <person name="Lindquist E."/>
            <person name="Daum C."/>
            <person name="Ramamoorthy G.K."/>
            <person name="Gryganskyi A."/>
            <person name="Culley D."/>
            <person name="Magnuson J.K."/>
            <person name="James T.Y."/>
            <person name="O'Malley M.A."/>
            <person name="Stajich J.E."/>
            <person name="Spatafora J.W."/>
            <person name="Visel A."/>
            <person name="Grigoriev I.V."/>
        </authorList>
    </citation>
    <scope>NUCLEOTIDE SEQUENCE [LARGE SCALE GENOMIC DNA]</scope>
    <source>
        <strain evidence="7 8">CBS 931.73</strain>
    </source>
</reference>